<reference evidence="2 3" key="1">
    <citation type="submission" date="2020-05" db="EMBL/GenBank/DDBJ databases">
        <title>Identification and distribution of gene clusters putatively required for synthesis of sphingolipid metabolism inhibitors in phylogenetically diverse species of the filamentous fungus Fusarium.</title>
        <authorList>
            <person name="Kim H.-S."/>
            <person name="Busman M."/>
            <person name="Brown D.W."/>
            <person name="Divon H."/>
            <person name="Uhlig S."/>
            <person name="Proctor R.H."/>
        </authorList>
    </citation>
    <scope>NUCLEOTIDE SEQUENCE [LARGE SCALE GENOMIC DNA]</scope>
    <source>
        <strain evidence="2 3">NRRL 66235</strain>
    </source>
</reference>
<dbReference type="GO" id="GO:0016887">
    <property type="term" value="F:ATP hydrolysis activity"/>
    <property type="evidence" value="ECO:0007669"/>
    <property type="project" value="InterPro"/>
</dbReference>
<dbReference type="Gene3D" id="3.40.50.300">
    <property type="entry name" value="P-loop containing nucleotide triphosphate hydrolases"/>
    <property type="match status" value="1"/>
</dbReference>
<dbReference type="Proteomes" id="UP000544331">
    <property type="component" value="Unassembled WGS sequence"/>
</dbReference>
<dbReference type="PANTHER" id="PTHR46411:SF3">
    <property type="entry name" value="AAA+ ATPASE DOMAIN-CONTAINING PROTEIN"/>
    <property type="match status" value="1"/>
</dbReference>
<protein>
    <submittedName>
        <fullName evidence="2">P-loop containing protein</fullName>
    </submittedName>
</protein>
<keyword evidence="3" id="KW-1185">Reference proteome</keyword>
<dbReference type="GO" id="GO:0005524">
    <property type="term" value="F:ATP binding"/>
    <property type="evidence" value="ECO:0007669"/>
    <property type="project" value="InterPro"/>
</dbReference>
<sequence>MDDNTITTSIFASDYSFDEYLKDFTLAQPQVSGGGTGTKCELVDYDTVFNSDGHKIAIRSGTSHNFGSFLGIDANESAILRTTEWSLEGQKSSVKTEIQSPHMKAALKAVVPIYRDRNIKFTHISWYGEPRHLFHFRTGLFEYGRQLHLESDEQRHVSLLVEHLQQELADAVASFTSHVTFQPSLPSIEFRHAWTIFRQGDLVYLPGNLAPCGVEMIVRYKAIFSSCSCNDADHMFSHAWTLEGEYLTTNKNGFGFKSWTAKILYFEGIRQIKLLPLLPLRFHPEQEDIKTRLIIRGRKFRQLQGIHHQFYRGLASLSREGGTDTRMFHTADSSSRVLRQTGSRIMLDSQHFHSKEDDGNSIPTSWVFTDNDYLICHSHVAGYTFNERQWGYFSIDLLQNIDFDTATFESSLMLPDKHKNVLLSLVRMQTDHSNLAFSDIIKGKGKGLVFLLHGEPGVGKTMTAAEHCKRPLLKIDARDLCHDHDSTESALKRVLRLAERWNAVALLDEADIFLEQRSRHYQMGNSLVTAFLRILEYFQGVLFLTTNRVNSIDHAFKSRIQVAIHYPKLDIASRKRLWQIFLAKASTKIQNPSSWADLASKFAHEELNGRQMRDIVRIAHAAAFGAGADIGYDHLHNAIDALRTFDEEFEKNRKPIEALFEYRAHKRRRVQSEDSSMSESDY</sequence>
<evidence type="ECO:0000259" key="1">
    <source>
        <dbReference type="SMART" id="SM00382"/>
    </source>
</evidence>
<dbReference type="AlphaFoldDB" id="A0A8H5XSN9"/>
<comment type="caution">
    <text evidence="2">The sequence shown here is derived from an EMBL/GenBank/DDBJ whole genome shotgun (WGS) entry which is preliminary data.</text>
</comment>
<evidence type="ECO:0000313" key="3">
    <source>
        <dbReference type="Proteomes" id="UP000544331"/>
    </source>
</evidence>
<organism evidence="2 3">
    <name type="scientific">Fusarium mundagurra</name>
    <dbReference type="NCBI Taxonomy" id="1567541"/>
    <lineage>
        <taxon>Eukaryota</taxon>
        <taxon>Fungi</taxon>
        <taxon>Dikarya</taxon>
        <taxon>Ascomycota</taxon>
        <taxon>Pezizomycotina</taxon>
        <taxon>Sordariomycetes</taxon>
        <taxon>Hypocreomycetidae</taxon>
        <taxon>Hypocreales</taxon>
        <taxon>Nectriaceae</taxon>
        <taxon>Fusarium</taxon>
        <taxon>Fusarium fujikuroi species complex</taxon>
    </lineage>
</organism>
<dbReference type="InterPro" id="IPR003959">
    <property type="entry name" value="ATPase_AAA_core"/>
</dbReference>
<dbReference type="PANTHER" id="PTHR46411">
    <property type="entry name" value="FAMILY ATPASE, PUTATIVE-RELATED"/>
    <property type="match status" value="1"/>
</dbReference>
<gene>
    <name evidence="2" type="ORF">FMUND_15042</name>
</gene>
<dbReference type="EMBL" id="JAAOAN010000875">
    <property type="protein sequence ID" value="KAF5698702.1"/>
    <property type="molecule type" value="Genomic_DNA"/>
</dbReference>
<accession>A0A8H5XSN9</accession>
<dbReference type="CDD" id="cd19481">
    <property type="entry name" value="RecA-like_protease"/>
    <property type="match status" value="1"/>
</dbReference>
<dbReference type="Pfam" id="PF22942">
    <property type="entry name" value="DUF7025"/>
    <property type="match status" value="1"/>
</dbReference>
<dbReference type="InterPro" id="IPR027417">
    <property type="entry name" value="P-loop_NTPase"/>
</dbReference>
<dbReference type="InterPro" id="IPR054289">
    <property type="entry name" value="DUF7025"/>
</dbReference>
<evidence type="ECO:0000313" key="2">
    <source>
        <dbReference type="EMBL" id="KAF5698702.1"/>
    </source>
</evidence>
<dbReference type="InterPro" id="IPR003593">
    <property type="entry name" value="AAA+_ATPase"/>
</dbReference>
<dbReference type="OrthoDB" id="10042665at2759"/>
<dbReference type="SMART" id="SM00382">
    <property type="entry name" value="AAA"/>
    <property type="match status" value="1"/>
</dbReference>
<name>A0A8H5XSN9_9HYPO</name>
<dbReference type="Pfam" id="PF00004">
    <property type="entry name" value="AAA"/>
    <property type="match status" value="1"/>
</dbReference>
<feature type="domain" description="AAA+ ATPase" evidence="1">
    <location>
        <begin position="446"/>
        <end position="570"/>
    </location>
</feature>
<proteinExistence type="predicted"/>
<dbReference type="SUPFAM" id="SSF52540">
    <property type="entry name" value="P-loop containing nucleoside triphosphate hydrolases"/>
    <property type="match status" value="1"/>
</dbReference>